<keyword evidence="3" id="KW-1185">Reference proteome</keyword>
<dbReference type="Pfam" id="PF10544">
    <property type="entry name" value="T5orf172"/>
    <property type="match status" value="1"/>
</dbReference>
<dbReference type="AlphaFoldDB" id="V2Z8D0"/>
<evidence type="ECO:0000313" key="3">
    <source>
        <dbReference type="Proteomes" id="UP000018227"/>
    </source>
</evidence>
<name>V2Z8D0_9FIRM</name>
<protein>
    <recommendedName>
        <fullName evidence="1">Bacteriophage T5 Orf172 DNA-binding domain-containing protein</fullName>
    </recommendedName>
</protein>
<dbReference type="STRING" id="592026.GCWU0000282_002059"/>
<evidence type="ECO:0000259" key="1">
    <source>
        <dbReference type="Pfam" id="PF10544"/>
    </source>
</evidence>
<dbReference type="HOGENOM" id="CLU_2463413_0_0_9"/>
<feature type="domain" description="Bacteriophage T5 Orf172 DNA-binding" evidence="1">
    <location>
        <begin position="6"/>
        <end position="69"/>
    </location>
</feature>
<proteinExistence type="predicted"/>
<dbReference type="EMBL" id="ACIL03000013">
    <property type="protein sequence ID" value="ESL03185.1"/>
    <property type="molecule type" value="Genomic_DNA"/>
</dbReference>
<dbReference type="InterPro" id="IPR018306">
    <property type="entry name" value="Phage_T5_Orf172_DNA-bd"/>
</dbReference>
<gene>
    <name evidence="2" type="ORF">GCWU0000282_002059</name>
</gene>
<reference evidence="2 3" key="1">
    <citation type="submission" date="2013-06" db="EMBL/GenBank/DDBJ databases">
        <authorList>
            <person name="Weinstock G."/>
            <person name="Sodergren E."/>
            <person name="Clifton S."/>
            <person name="Fulton L."/>
            <person name="Fulton B."/>
            <person name="Courtney L."/>
            <person name="Fronick C."/>
            <person name="Harrison M."/>
            <person name="Strong C."/>
            <person name="Farmer C."/>
            <person name="Delahaunty K."/>
            <person name="Markovic C."/>
            <person name="Hall O."/>
            <person name="Minx P."/>
            <person name="Tomlinson C."/>
            <person name="Mitreva M."/>
            <person name="Nelson J."/>
            <person name="Hou S."/>
            <person name="Wollam A."/>
            <person name="Pepin K.H."/>
            <person name="Johnson M."/>
            <person name="Bhonagiri V."/>
            <person name="Nash W.E."/>
            <person name="Warren W."/>
            <person name="Chinwalla A."/>
            <person name="Mardis E.R."/>
            <person name="Wilson R.K."/>
        </authorList>
    </citation>
    <scope>NUCLEOTIDE SEQUENCE [LARGE SCALE GENOMIC DNA]</scope>
    <source>
        <strain evidence="2 3">ATCC 51271</strain>
    </source>
</reference>
<dbReference type="eggNOG" id="ENOG50317YN">
    <property type="taxonomic scope" value="Bacteria"/>
</dbReference>
<accession>V2Z8D0</accession>
<comment type="caution">
    <text evidence="2">The sequence shown here is derived from an EMBL/GenBank/DDBJ whole genome shotgun (WGS) entry which is preliminary data.</text>
</comment>
<evidence type="ECO:0000313" key="2">
    <source>
        <dbReference type="EMBL" id="ESL03185.1"/>
    </source>
</evidence>
<dbReference type="RefSeq" id="WP_023354927.1">
    <property type="nucleotide sequence ID" value="NZ_KI535368.1"/>
</dbReference>
<dbReference type="Proteomes" id="UP000018227">
    <property type="component" value="Unassembled WGS sequence"/>
</dbReference>
<organism evidence="2 3">
    <name type="scientific">Catonella morbi ATCC 51271</name>
    <dbReference type="NCBI Taxonomy" id="592026"/>
    <lineage>
        <taxon>Bacteria</taxon>
        <taxon>Bacillati</taxon>
        <taxon>Bacillota</taxon>
        <taxon>Clostridia</taxon>
        <taxon>Lachnospirales</taxon>
        <taxon>Lachnospiraceae</taxon>
        <taxon>Catonella</taxon>
    </lineage>
</organism>
<sequence>MSEKKGVVYILTNPSFPEYVKIGYADDVRERVNQLNRSECTPLAFRVYATYEVNVRLTDMKIHNIIDKLNPNLRSIDNVEGRKRVREF</sequence>